<evidence type="ECO:0000256" key="2">
    <source>
        <dbReference type="ARBA" id="ARBA00022737"/>
    </source>
</evidence>
<accession>A0A162KE78</accession>
<dbReference type="PROSITE" id="PS51125">
    <property type="entry name" value="NHL"/>
    <property type="match status" value="2"/>
</dbReference>
<evidence type="ECO:0000313" key="6">
    <source>
        <dbReference type="Proteomes" id="UP000075787"/>
    </source>
</evidence>
<dbReference type="Pfam" id="PF13905">
    <property type="entry name" value="Thioredoxin_8"/>
    <property type="match status" value="1"/>
</dbReference>
<proteinExistence type="predicted"/>
<evidence type="ECO:0000259" key="4">
    <source>
        <dbReference type="PROSITE" id="PS51352"/>
    </source>
</evidence>
<sequence>MAIRAPHFPTDGVTWFNLAGPPPTLQDLRGRLVILDFWTFCCINCMHVLPVLAEIERRYPDTVAVIGVHSPKFTAERDPAKVAGAIARYGITHPVIHDPEMRMWREYAIRAWPTLGFIGPDGAYLGAAPGEPALEKLVELVDRVLEEAREGGSLAPATLDLAPAPEPVRLLRHPAKLKEFRYGRGSAGWAIADAGHHQIALFDNAGNEIRRVGSGEPGLVDGPAESARFQRPQGLIAADGAIFVADTWNHAVRRIDVASGEVTTIAGTGRRGPILKAAAPAIDTALASPWDLEYREGVLYVANAGTHQLARIDLETGVLEPLAGTGAEALVDGPADQAALAQPSALALKEDQLWFIDAETSSLRRLDLSGGTVSTLVGDGLFEFGMVDGPARTARFQHPLGLCFDMNGNILVADAYNDAIRVVDPETGMVSSLDDPPYDCFDDLCRPLSEPAGVAVDDDGVVFVADTGNDRIFLYHDVFRTSRTWAE</sequence>
<evidence type="ECO:0000256" key="3">
    <source>
        <dbReference type="PROSITE-ProRule" id="PRU00504"/>
    </source>
</evidence>
<dbReference type="Gene3D" id="2.120.10.30">
    <property type="entry name" value="TolB, C-terminal domain"/>
    <property type="match status" value="3"/>
</dbReference>
<dbReference type="InterPro" id="IPR012336">
    <property type="entry name" value="Thioredoxin-like_fold"/>
</dbReference>
<dbReference type="RefSeq" id="WP_062767046.1">
    <property type="nucleotide sequence ID" value="NZ_CP121045.1"/>
</dbReference>
<feature type="domain" description="Thioredoxin" evidence="4">
    <location>
        <begin position="1"/>
        <end position="146"/>
    </location>
</feature>
<dbReference type="AlphaFoldDB" id="A0A162KE78"/>
<reference evidence="5 6" key="1">
    <citation type="submission" date="2015-12" db="EMBL/GenBank/DDBJ databases">
        <title>Genome sequence of Tistrella mobilis MCCC 1A02139.</title>
        <authorList>
            <person name="Lu L."/>
            <person name="Lai Q."/>
            <person name="Shao Z."/>
            <person name="Qian P."/>
        </authorList>
    </citation>
    <scope>NUCLEOTIDE SEQUENCE [LARGE SCALE GENOMIC DNA]</scope>
    <source>
        <strain evidence="5 6">MCCC 1A02139</strain>
    </source>
</reference>
<dbReference type="SUPFAM" id="SSF101898">
    <property type="entry name" value="NHL repeat"/>
    <property type="match status" value="1"/>
</dbReference>
<dbReference type="InterPro" id="IPR011042">
    <property type="entry name" value="6-blade_b-propeller_TolB-like"/>
</dbReference>
<keyword evidence="2" id="KW-0677">Repeat</keyword>
<feature type="repeat" description="NHL" evidence="3">
    <location>
        <begin position="447"/>
        <end position="478"/>
    </location>
</feature>
<gene>
    <name evidence="5" type="ORF">AUP44_10455</name>
</gene>
<evidence type="ECO:0000256" key="1">
    <source>
        <dbReference type="ARBA" id="ARBA00003565"/>
    </source>
</evidence>
<organism evidence="5 6">
    <name type="scientific">Tistrella mobilis</name>
    <dbReference type="NCBI Taxonomy" id="171437"/>
    <lineage>
        <taxon>Bacteria</taxon>
        <taxon>Pseudomonadati</taxon>
        <taxon>Pseudomonadota</taxon>
        <taxon>Alphaproteobacteria</taxon>
        <taxon>Geminicoccales</taxon>
        <taxon>Geminicoccaceae</taxon>
        <taxon>Tistrella</taxon>
    </lineage>
</organism>
<dbReference type="PANTHER" id="PTHR46388:SF2">
    <property type="entry name" value="NHL REPEAT-CONTAINING PROTEIN 2"/>
    <property type="match status" value="1"/>
</dbReference>
<protein>
    <recommendedName>
        <fullName evidence="4">Thioredoxin domain-containing protein</fullName>
    </recommendedName>
</protein>
<comment type="caution">
    <text evidence="5">The sequence shown here is derived from an EMBL/GenBank/DDBJ whole genome shotgun (WGS) entry which is preliminary data.</text>
</comment>
<dbReference type="InterPro" id="IPR013766">
    <property type="entry name" value="Thioredoxin_domain"/>
</dbReference>
<dbReference type="Proteomes" id="UP000075787">
    <property type="component" value="Unassembled WGS sequence"/>
</dbReference>
<dbReference type="GeneID" id="97240798"/>
<evidence type="ECO:0000313" key="5">
    <source>
        <dbReference type="EMBL" id="KYO51059.1"/>
    </source>
</evidence>
<feature type="repeat" description="NHL" evidence="3">
    <location>
        <begin position="396"/>
        <end position="426"/>
    </location>
</feature>
<dbReference type="SUPFAM" id="SSF52833">
    <property type="entry name" value="Thioredoxin-like"/>
    <property type="match status" value="1"/>
</dbReference>
<dbReference type="PANTHER" id="PTHR46388">
    <property type="entry name" value="NHL REPEAT-CONTAINING PROTEIN 2"/>
    <property type="match status" value="1"/>
</dbReference>
<dbReference type="EMBL" id="LPZR01000183">
    <property type="protein sequence ID" value="KYO51059.1"/>
    <property type="molecule type" value="Genomic_DNA"/>
</dbReference>
<dbReference type="PROSITE" id="PS51352">
    <property type="entry name" value="THIOREDOXIN_2"/>
    <property type="match status" value="1"/>
</dbReference>
<dbReference type="InterPro" id="IPR001258">
    <property type="entry name" value="NHL_repeat"/>
</dbReference>
<dbReference type="OrthoDB" id="9811352at2"/>
<dbReference type="Gene3D" id="3.40.30.10">
    <property type="entry name" value="Glutaredoxin"/>
    <property type="match status" value="1"/>
</dbReference>
<comment type="function">
    <text evidence="1">May be required for disulfide bond formation in some proteins.</text>
</comment>
<name>A0A162KE78_9PROT</name>
<dbReference type="InterPro" id="IPR036249">
    <property type="entry name" value="Thioredoxin-like_sf"/>
</dbReference>
<dbReference type="Pfam" id="PF01436">
    <property type="entry name" value="NHL"/>
    <property type="match status" value="1"/>
</dbReference>